<dbReference type="AlphaFoldDB" id="A0A645FG51"/>
<proteinExistence type="predicted"/>
<evidence type="ECO:0000313" key="1">
    <source>
        <dbReference type="EMBL" id="MPN13307.1"/>
    </source>
</evidence>
<accession>A0A645FG51</accession>
<gene>
    <name evidence="1" type="ORF">SDC9_160628</name>
</gene>
<sequence>MRWHCRNDTHDLLPTVDFHFRSLQHTRIHAAARSNFQKAILCHSSYDHANLIHMCIQQDMAAPAVQMTNHTAKIVCPDSHIFTQFRHCRIRYSFFVSGCTGRLTKNVDHIHYILKIFHHNPHLSKLNYIILNYSNKYNKINNIVIFLAFIMPQIDFRYKKIYNIESFVKRKRVYVKSSLYQ</sequence>
<name>A0A645FG51_9ZZZZ</name>
<comment type="caution">
    <text evidence="1">The sequence shown here is derived from an EMBL/GenBank/DDBJ whole genome shotgun (WGS) entry which is preliminary data.</text>
</comment>
<dbReference type="EMBL" id="VSSQ01059802">
    <property type="protein sequence ID" value="MPN13307.1"/>
    <property type="molecule type" value="Genomic_DNA"/>
</dbReference>
<reference evidence="1" key="1">
    <citation type="submission" date="2019-08" db="EMBL/GenBank/DDBJ databases">
        <authorList>
            <person name="Kucharzyk K."/>
            <person name="Murdoch R.W."/>
            <person name="Higgins S."/>
            <person name="Loffler F."/>
        </authorList>
    </citation>
    <scope>NUCLEOTIDE SEQUENCE</scope>
</reference>
<organism evidence="1">
    <name type="scientific">bioreactor metagenome</name>
    <dbReference type="NCBI Taxonomy" id="1076179"/>
    <lineage>
        <taxon>unclassified sequences</taxon>
        <taxon>metagenomes</taxon>
        <taxon>ecological metagenomes</taxon>
    </lineage>
</organism>
<protein>
    <submittedName>
        <fullName evidence="1">Uncharacterized protein</fullName>
    </submittedName>
</protein>